<dbReference type="Pfam" id="PF13385">
    <property type="entry name" value="Laminin_G_3"/>
    <property type="match status" value="1"/>
</dbReference>
<evidence type="ECO:0000313" key="3">
    <source>
        <dbReference type="EMBL" id="MDR7089246.1"/>
    </source>
</evidence>
<evidence type="ECO:0000256" key="1">
    <source>
        <dbReference type="SAM" id="Phobius"/>
    </source>
</evidence>
<name>A0ABU1UVM4_9GAMM</name>
<dbReference type="EMBL" id="JAVDVX010000002">
    <property type="protein sequence ID" value="MDR7089246.1"/>
    <property type="molecule type" value="Genomic_DNA"/>
</dbReference>
<keyword evidence="1" id="KW-0812">Transmembrane</keyword>
<proteinExistence type="predicted"/>
<accession>A0ABU1UVM4</accession>
<keyword evidence="1" id="KW-0472">Membrane</keyword>
<evidence type="ECO:0000259" key="2">
    <source>
        <dbReference type="Pfam" id="PF04773"/>
    </source>
</evidence>
<dbReference type="PANTHER" id="PTHR30273">
    <property type="entry name" value="PERIPLASMIC SIGNAL SENSOR AND SIGMA FACTOR ACTIVATOR FECR-RELATED"/>
    <property type="match status" value="1"/>
</dbReference>
<dbReference type="Proteomes" id="UP001253595">
    <property type="component" value="Unassembled WGS sequence"/>
</dbReference>
<gene>
    <name evidence="3" type="ORF">J2X05_001252</name>
</gene>
<dbReference type="InterPro" id="IPR013320">
    <property type="entry name" value="ConA-like_dom_sf"/>
</dbReference>
<dbReference type="SUPFAM" id="SSF49899">
    <property type="entry name" value="Concanavalin A-like lectins/glucanases"/>
    <property type="match status" value="1"/>
</dbReference>
<keyword evidence="1" id="KW-1133">Transmembrane helix</keyword>
<protein>
    <recommendedName>
        <fullName evidence="2">FecR protein domain-containing protein</fullName>
    </recommendedName>
</protein>
<dbReference type="Gene3D" id="2.60.120.200">
    <property type="match status" value="1"/>
</dbReference>
<dbReference type="InterPro" id="IPR012373">
    <property type="entry name" value="Ferrdict_sens_TM"/>
</dbReference>
<feature type="domain" description="FecR protein" evidence="2">
    <location>
        <begin position="149"/>
        <end position="232"/>
    </location>
</feature>
<organism evidence="3 4">
    <name type="scientific">Cellvibrio fibrivorans</name>
    <dbReference type="NCBI Taxonomy" id="126350"/>
    <lineage>
        <taxon>Bacteria</taxon>
        <taxon>Pseudomonadati</taxon>
        <taxon>Pseudomonadota</taxon>
        <taxon>Gammaproteobacteria</taxon>
        <taxon>Cellvibrionales</taxon>
        <taxon>Cellvibrionaceae</taxon>
        <taxon>Cellvibrio</taxon>
    </lineage>
</organism>
<dbReference type="InterPro" id="IPR006860">
    <property type="entry name" value="FecR"/>
</dbReference>
<sequence length="522" mass="57819">MRNHDEQLIADYIAGEKVESQLAEAIAKNPDLLNKLASQRVMHRQLSHLLNENSTDDFGQKLEQKLNSRYGDNSQSAIRDQTVKIFNIKRHWYALAAAISFLSFLFLLKIFSPEITEVGAVYRVVSAISSGKPLTEGQKISSGPFSLNQGYAEITLKNGVRLLLEAPMSVDILSDEHLLLRRGKLVANVPPAATGFKVDTPSSSIIDLGTEFGVSVEDDGKSQVHVLTGEVKVRASTNQPYQLLVKDQARAFDLQQQVINIQNNPNRFMRSLPGRSIAQPNYLHWSFDDLSQQEFSCIGTGIDGKCYNAKVNSLNKKLAGISTVPGKFGNAVNFDGENSWLATAYKGIGGHKPRTVAFWLKAPKDFSLSQGFGILNWGLSDVQSAWQISLNPLAVSGPLGRIRIGTNQGEIVGTTDLRDDNWHHLAIVLFGGKDANLSTHVLIYVDGNLEYSDHKSIAKVFTDLNHPNSKPLTMGRNIAFDDQNTNQNNRFFRGQLDELYIFDSALDEPQIKNLMKKNTVGH</sequence>
<comment type="caution">
    <text evidence="3">The sequence shown here is derived from an EMBL/GenBank/DDBJ whole genome shotgun (WGS) entry which is preliminary data.</text>
</comment>
<feature type="transmembrane region" description="Helical" evidence="1">
    <location>
        <begin position="92"/>
        <end position="111"/>
    </location>
</feature>
<reference evidence="3 4" key="1">
    <citation type="submission" date="2023-07" db="EMBL/GenBank/DDBJ databases">
        <title>Sorghum-associated microbial communities from plants grown in Nebraska, USA.</title>
        <authorList>
            <person name="Schachtman D."/>
        </authorList>
    </citation>
    <scope>NUCLEOTIDE SEQUENCE [LARGE SCALE GENOMIC DNA]</scope>
    <source>
        <strain evidence="3 4">BE190</strain>
    </source>
</reference>
<dbReference type="Pfam" id="PF04773">
    <property type="entry name" value="FecR"/>
    <property type="match status" value="1"/>
</dbReference>
<dbReference type="RefSeq" id="WP_310070114.1">
    <property type="nucleotide sequence ID" value="NZ_JAVDVX010000002.1"/>
</dbReference>
<dbReference type="Gene3D" id="2.60.120.1440">
    <property type="match status" value="1"/>
</dbReference>
<dbReference type="PANTHER" id="PTHR30273:SF2">
    <property type="entry name" value="PROTEIN FECR"/>
    <property type="match status" value="1"/>
</dbReference>
<evidence type="ECO:0000313" key="4">
    <source>
        <dbReference type="Proteomes" id="UP001253595"/>
    </source>
</evidence>
<keyword evidence="4" id="KW-1185">Reference proteome</keyword>